<accession>A0A835QI98</accession>
<dbReference type="EMBL" id="JADCNM010000007">
    <property type="protein sequence ID" value="KAG0475446.1"/>
    <property type="molecule type" value="Genomic_DNA"/>
</dbReference>
<name>A0A835QI98_VANPL</name>
<evidence type="ECO:0000313" key="5">
    <source>
        <dbReference type="Proteomes" id="UP000639772"/>
    </source>
</evidence>
<dbReference type="PANTHER" id="PTHR33401">
    <property type="entry name" value="LIGHT-HARVESTING COMPLEX-LIKE PROTEIN OHP2, CHLOROPLASTIC"/>
    <property type="match status" value="1"/>
</dbReference>
<proteinExistence type="predicted"/>
<evidence type="ECO:0000313" key="3">
    <source>
        <dbReference type="EMBL" id="KAG0475446.1"/>
    </source>
</evidence>
<dbReference type="PANTHER" id="PTHR33401:SF3">
    <property type="entry name" value="LOW AFFINITY POTASSIUM TRANSPORT SYSTEM PROTEIN"/>
    <property type="match status" value="1"/>
</dbReference>
<organism evidence="2 4">
    <name type="scientific">Vanilla planifolia</name>
    <name type="common">Vanilla</name>
    <dbReference type="NCBI Taxonomy" id="51239"/>
    <lineage>
        <taxon>Eukaryota</taxon>
        <taxon>Viridiplantae</taxon>
        <taxon>Streptophyta</taxon>
        <taxon>Embryophyta</taxon>
        <taxon>Tracheophyta</taxon>
        <taxon>Spermatophyta</taxon>
        <taxon>Magnoliopsida</taxon>
        <taxon>Liliopsida</taxon>
        <taxon>Asparagales</taxon>
        <taxon>Orchidaceae</taxon>
        <taxon>Vanilloideae</taxon>
        <taxon>Vanilleae</taxon>
        <taxon>Vanilla</taxon>
    </lineage>
</organism>
<comment type="caution">
    <text evidence="2">The sequence shown here is derived from an EMBL/GenBank/DDBJ whole genome shotgun (WGS) entry which is preliminary data.</text>
</comment>
<dbReference type="AlphaFoldDB" id="A0A835QI98"/>
<protein>
    <submittedName>
        <fullName evidence="2">Uncharacterized protein</fullName>
    </submittedName>
</protein>
<dbReference type="OrthoDB" id="1921202at2759"/>
<feature type="region of interest" description="Disordered" evidence="1">
    <location>
        <begin position="19"/>
        <end position="43"/>
    </location>
</feature>
<gene>
    <name evidence="3" type="ORF">HPP92_015132</name>
    <name evidence="2" type="ORF">HPP92_015638</name>
</gene>
<reference evidence="4 5" key="1">
    <citation type="journal article" date="2020" name="Nat. Food">
        <title>A phased Vanilla planifolia genome enables genetic improvement of flavour and production.</title>
        <authorList>
            <person name="Hasing T."/>
            <person name="Tang H."/>
            <person name="Brym M."/>
            <person name="Khazi F."/>
            <person name="Huang T."/>
            <person name="Chambers A.H."/>
        </authorList>
    </citation>
    <scope>NUCLEOTIDE SEQUENCE [LARGE SCALE GENOMIC DNA]</scope>
    <source>
        <tissue evidence="2">Leaf</tissue>
    </source>
</reference>
<evidence type="ECO:0000313" key="4">
    <source>
        <dbReference type="Proteomes" id="UP000636800"/>
    </source>
</evidence>
<dbReference type="EMBL" id="JADCNL010000007">
    <property type="protein sequence ID" value="KAG0473781.1"/>
    <property type="molecule type" value="Genomic_DNA"/>
</dbReference>
<evidence type="ECO:0000313" key="2">
    <source>
        <dbReference type="EMBL" id="KAG0473781.1"/>
    </source>
</evidence>
<sequence>MRLETSTFHCPLYCFSKPASRPPFQPCTSKSEGSHCRSSPSSVVEEKLCDSKVEKDENGADKEKKEIFLKSSLRKTTTTGSKEMAKECVKWMDNLGKELAEIREFEPVEPDDLDGENGYPTCGCTIL</sequence>
<keyword evidence="4" id="KW-1185">Reference proteome</keyword>
<dbReference type="Proteomes" id="UP000636800">
    <property type="component" value="Chromosome 7"/>
</dbReference>
<evidence type="ECO:0000256" key="1">
    <source>
        <dbReference type="SAM" id="MobiDB-lite"/>
    </source>
</evidence>
<dbReference type="Proteomes" id="UP000639772">
    <property type="component" value="Chromosome 7"/>
</dbReference>
<feature type="compositionally biased region" description="Polar residues" evidence="1">
    <location>
        <begin position="26"/>
        <end position="42"/>
    </location>
</feature>